<dbReference type="Gene3D" id="2.120.10.30">
    <property type="entry name" value="TolB, C-terminal domain"/>
    <property type="match status" value="3"/>
</dbReference>
<sequence length="779" mass="79952">MVAVDRDRVRAALPGYTISGQLGTGSSGLVLAGHHRDLDRPVAIKVLSTAATDPAAVDASRAEAQMLGRLDHPHIVRIHDFVVRDDLCLLVMELLPGGPVDRRRLSPPAACAVGLAVAHALSQAHRFGIAHRDVKPANILFTGSGLPKLTDFGIAKILEGTAGEASRLAGTPRYMAPEQIRRGRLSPATDVYGLGVVLHELLRGESMFPRGLPVSELFRWHLEVEPPPLPAVPPALGEVVARALAKDPAARHPTGLDLARELAVAAGAAFGPRWLHGCGVTVRVVDDLVEQPSPPAGRDRAGRDLAGPTSLPTPLPLPTPASTPRSDSTTASIPAAVPTSASDRSTLAGPSPGSVPLGVVRPGAFRPGGFRPGGADAAAPVTPPPAVRPVRRQRRRRLAVTVAATAATMVLGLIACLVIPGGSASSPRSGATTTAAVGDAGVTPPGPDGVAAINEFKDLTVDAAGNVYLADQADPRIRRIDRRGYVSTVAGSGETGTSGDGGPALQAAFQRLGSVAVDAAGNIYISDESNRVRRVDTHGTVTTIVGTGDDADTGDGGPAIQAALDFATTEKISVDVAGNLYICVLDGLRRVDRAGIITTLIKRGTGLSPSPPGDGGPASAGRLQATTAAVADRSGDLYIADSEANRIRRIDSRGIVTTVAGTGAKGFSGDGGPATRAMLNNPTGVAVDRAGNLYIADSANHRIRRVTPDGIITAFAGSGAAFVWGSPKSDETNGPATSVVLWNPEQVAVDGAGNVYIGDSPRVLKVDPQGTSHLLANRP</sequence>
<organism evidence="13 14">
    <name type="scientific">Frankia alni (strain DSM 45986 / CECT 9034 / ACN14a)</name>
    <dbReference type="NCBI Taxonomy" id="326424"/>
    <lineage>
        <taxon>Bacteria</taxon>
        <taxon>Bacillati</taxon>
        <taxon>Actinomycetota</taxon>
        <taxon>Actinomycetes</taxon>
        <taxon>Frankiales</taxon>
        <taxon>Frankiaceae</taxon>
        <taxon>Frankia</taxon>
    </lineage>
</organism>
<keyword evidence="7 9" id="KW-0067">ATP-binding</keyword>
<dbReference type="SUPFAM" id="SSF56112">
    <property type="entry name" value="Protein kinase-like (PK-like)"/>
    <property type="match status" value="1"/>
</dbReference>
<evidence type="ECO:0000256" key="4">
    <source>
        <dbReference type="ARBA" id="ARBA00022737"/>
    </source>
</evidence>
<dbReference type="Gene3D" id="1.10.510.10">
    <property type="entry name" value="Transferase(Phosphotransferase) domain 1"/>
    <property type="match status" value="1"/>
</dbReference>
<dbReference type="InterPro" id="IPR001258">
    <property type="entry name" value="NHL_repeat"/>
</dbReference>
<keyword evidence="14" id="KW-1185">Reference proteome</keyword>
<feature type="compositionally biased region" description="Pro residues" evidence="10">
    <location>
        <begin position="311"/>
        <end position="321"/>
    </location>
</feature>
<evidence type="ECO:0000313" key="13">
    <source>
        <dbReference type="EMBL" id="CAJ59101.1"/>
    </source>
</evidence>
<dbReference type="KEGG" id="fal:FRAAL0426"/>
<keyword evidence="11" id="KW-0812">Transmembrane</keyword>
<dbReference type="AlphaFoldDB" id="Q0RTJ7"/>
<dbReference type="SMART" id="SM00220">
    <property type="entry name" value="S_TKc"/>
    <property type="match status" value="1"/>
</dbReference>
<evidence type="ECO:0000256" key="8">
    <source>
        <dbReference type="PROSITE-ProRule" id="PRU00504"/>
    </source>
</evidence>
<dbReference type="GO" id="GO:0004674">
    <property type="term" value="F:protein serine/threonine kinase activity"/>
    <property type="evidence" value="ECO:0007669"/>
    <property type="project" value="UniProtKB-KW"/>
</dbReference>
<dbReference type="OrthoDB" id="3203076at2"/>
<keyword evidence="2 13" id="KW-0723">Serine/threonine-protein kinase</keyword>
<dbReference type="EMBL" id="CT573213">
    <property type="protein sequence ID" value="CAJ59101.1"/>
    <property type="molecule type" value="Genomic_DNA"/>
</dbReference>
<dbReference type="InterPro" id="IPR017441">
    <property type="entry name" value="Protein_kinase_ATP_BS"/>
</dbReference>
<keyword evidence="5 9" id="KW-0547">Nucleotide-binding</keyword>
<feature type="repeat" description="NHL" evidence="8">
    <location>
        <begin position="666"/>
        <end position="709"/>
    </location>
</feature>
<keyword evidence="3 13" id="KW-0808">Transferase</keyword>
<dbReference type="RefSeq" id="WP_011601682.1">
    <property type="nucleotide sequence ID" value="NC_008278.1"/>
</dbReference>
<dbReference type="PROSITE" id="PS50011">
    <property type="entry name" value="PROTEIN_KINASE_DOM"/>
    <property type="match status" value="1"/>
</dbReference>
<feature type="binding site" evidence="9">
    <location>
        <position position="45"/>
    </location>
    <ligand>
        <name>ATP</name>
        <dbReference type="ChEBI" id="CHEBI:30616"/>
    </ligand>
</feature>
<evidence type="ECO:0000256" key="1">
    <source>
        <dbReference type="ARBA" id="ARBA00012513"/>
    </source>
</evidence>
<keyword evidence="6 13" id="KW-0418">Kinase</keyword>
<dbReference type="STRING" id="326424.FRAAL0426"/>
<keyword evidence="4" id="KW-0677">Repeat</keyword>
<evidence type="ECO:0000256" key="11">
    <source>
        <dbReference type="SAM" id="Phobius"/>
    </source>
</evidence>
<dbReference type="CDD" id="cd14014">
    <property type="entry name" value="STKc_PknB_like"/>
    <property type="match status" value="1"/>
</dbReference>
<dbReference type="PANTHER" id="PTHR43289:SF6">
    <property type="entry name" value="SERINE_THREONINE-PROTEIN KINASE NEKL-3"/>
    <property type="match status" value="1"/>
</dbReference>
<evidence type="ECO:0000256" key="9">
    <source>
        <dbReference type="PROSITE-ProRule" id="PRU10141"/>
    </source>
</evidence>
<evidence type="ECO:0000256" key="6">
    <source>
        <dbReference type="ARBA" id="ARBA00022777"/>
    </source>
</evidence>
<dbReference type="HOGENOM" id="CLU_383001_0_0_11"/>
<dbReference type="Gene3D" id="3.30.200.20">
    <property type="entry name" value="Phosphorylase Kinase, domain 1"/>
    <property type="match status" value="1"/>
</dbReference>
<evidence type="ECO:0000256" key="7">
    <source>
        <dbReference type="ARBA" id="ARBA00022840"/>
    </source>
</evidence>
<feature type="domain" description="Protein kinase" evidence="12">
    <location>
        <begin position="16"/>
        <end position="263"/>
    </location>
</feature>
<evidence type="ECO:0000259" key="12">
    <source>
        <dbReference type="PROSITE" id="PS50011"/>
    </source>
</evidence>
<dbReference type="InterPro" id="IPR011009">
    <property type="entry name" value="Kinase-like_dom_sf"/>
</dbReference>
<name>Q0RTJ7_FRAAA</name>
<dbReference type="Proteomes" id="UP000000657">
    <property type="component" value="Chromosome"/>
</dbReference>
<evidence type="ECO:0000256" key="2">
    <source>
        <dbReference type="ARBA" id="ARBA00022527"/>
    </source>
</evidence>
<accession>Q0RTJ7</accession>
<dbReference type="InterPro" id="IPR000719">
    <property type="entry name" value="Prot_kinase_dom"/>
</dbReference>
<dbReference type="PROSITE" id="PS00108">
    <property type="entry name" value="PROTEIN_KINASE_ST"/>
    <property type="match status" value="1"/>
</dbReference>
<evidence type="ECO:0000256" key="3">
    <source>
        <dbReference type="ARBA" id="ARBA00022679"/>
    </source>
</evidence>
<dbReference type="eggNOG" id="COG3386">
    <property type="taxonomic scope" value="Bacteria"/>
</dbReference>
<dbReference type="Pfam" id="PF25021">
    <property type="entry name" value="TEN_NHL"/>
    <property type="match status" value="1"/>
</dbReference>
<feature type="region of interest" description="Disordered" evidence="10">
    <location>
        <begin position="290"/>
        <end position="392"/>
    </location>
</feature>
<keyword evidence="11" id="KW-0472">Membrane</keyword>
<gene>
    <name evidence="13" type="ordered locus">FRAAL0426</name>
</gene>
<keyword evidence="11" id="KW-1133">Transmembrane helix</keyword>
<proteinExistence type="predicted"/>
<dbReference type="eggNOG" id="COG0515">
    <property type="taxonomic scope" value="Bacteria"/>
</dbReference>
<evidence type="ECO:0000256" key="5">
    <source>
        <dbReference type="ARBA" id="ARBA00022741"/>
    </source>
</evidence>
<dbReference type="EC" id="2.7.11.1" evidence="1"/>
<dbReference type="SUPFAM" id="SSF101898">
    <property type="entry name" value="NHL repeat"/>
    <property type="match status" value="1"/>
</dbReference>
<feature type="compositionally biased region" description="Low complexity" evidence="10">
    <location>
        <begin position="361"/>
        <end position="380"/>
    </location>
</feature>
<dbReference type="Pfam" id="PF00069">
    <property type="entry name" value="Pkinase"/>
    <property type="match status" value="1"/>
</dbReference>
<protein>
    <recommendedName>
        <fullName evidence="1">non-specific serine/threonine protein kinase</fullName>
        <ecNumber evidence="1">2.7.11.1</ecNumber>
    </recommendedName>
</protein>
<dbReference type="InterPro" id="IPR008271">
    <property type="entry name" value="Ser/Thr_kinase_AS"/>
</dbReference>
<dbReference type="PROSITE" id="PS00107">
    <property type="entry name" value="PROTEIN_KINASE_ATP"/>
    <property type="match status" value="1"/>
</dbReference>
<dbReference type="InterPro" id="IPR056822">
    <property type="entry name" value="TEN_NHL"/>
</dbReference>
<dbReference type="PROSITE" id="PS51125">
    <property type="entry name" value="NHL"/>
    <property type="match status" value="1"/>
</dbReference>
<evidence type="ECO:0000256" key="10">
    <source>
        <dbReference type="SAM" id="MobiDB-lite"/>
    </source>
</evidence>
<feature type="transmembrane region" description="Helical" evidence="11">
    <location>
        <begin position="398"/>
        <end position="420"/>
    </location>
</feature>
<dbReference type="InterPro" id="IPR011042">
    <property type="entry name" value="6-blade_b-propeller_TolB-like"/>
</dbReference>
<reference evidence="13 14" key="1">
    <citation type="journal article" date="2007" name="Genome Res.">
        <title>Genome characteristics of facultatively symbiotic Frankia sp. strains reflect host range and host plant biogeography.</title>
        <authorList>
            <person name="Normand P."/>
            <person name="Lapierre P."/>
            <person name="Tisa L.S."/>
            <person name="Gogarten J.P."/>
            <person name="Alloisio N."/>
            <person name="Bagnarol E."/>
            <person name="Bassi C.A."/>
            <person name="Berry A.M."/>
            <person name="Bickhart D.M."/>
            <person name="Choisne N."/>
            <person name="Couloux A."/>
            <person name="Cournoyer B."/>
            <person name="Cruveiller S."/>
            <person name="Daubin V."/>
            <person name="Demange N."/>
            <person name="Francino M.P."/>
            <person name="Goltsman E."/>
            <person name="Huang Y."/>
            <person name="Kopp O.R."/>
            <person name="Labarre L."/>
            <person name="Lapidus A."/>
            <person name="Lavire C."/>
            <person name="Marechal J."/>
            <person name="Martinez M."/>
            <person name="Mastronunzio J.E."/>
            <person name="Mullin B.C."/>
            <person name="Niemann J."/>
            <person name="Pujic P."/>
            <person name="Rawnsley T."/>
            <person name="Rouy Z."/>
            <person name="Schenowitz C."/>
            <person name="Sellstedt A."/>
            <person name="Tavares F."/>
            <person name="Tomkins J.P."/>
            <person name="Vallenet D."/>
            <person name="Valverde C."/>
            <person name="Wall L.G."/>
            <person name="Wang Y."/>
            <person name="Medigue C."/>
            <person name="Benson D.R."/>
        </authorList>
    </citation>
    <scope>NUCLEOTIDE SEQUENCE [LARGE SCALE GENOMIC DNA]</scope>
    <source>
        <strain evidence="14">DSM 45986 / CECT 9034 / ACN14a</strain>
    </source>
</reference>
<dbReference type="PANTHER" id="PTHR43289">
    <property type="entry name" value="MITOGEN-ACTIVATED PROTEIN KINASE KINASE KINASE 20-RELATED"/>
    <property type="match status" value="1"/>
</dbReference>
<dbReference type="GO" id="GO:0005524">
    <property type="term" value="F:ATP binding"/>
    <property type="evidence" value="ECO:0007669"/>
    <property type="project" value="UniProtKB-UniRule"/>
</dbReference>
<evidence type="ECO:0000313" key="14">
    <source>
        <dbReference type="Proteomes" id="UP000000657"/>
    </source>
</evidence>